<evidence type="ECO:0000256" key="11">
    <source>
        <dbReference type="ARBA" id="ARBA00022989"/>
    </source>
</evidence>
<dbReference type="InterPro" id="IPR004358">
    <property type="entry name" value="Sig_transdc_His_kin-like_C"/>
</dbReference>
<evidence type="ECO:0000256" key="13">
    <source>
        <dbReference type="ARBA" id="ARBA00023136"/>
    </source>
</evidence>
<dbReference type="Gene3D" id="3.30.565.10">
    <property type="entry name" value="Histidine kinase-like ATPase, C-terminal domain"/>
    <property type="match status" value="1"/>
</dbReference>
<dbReference type="Proteomes" id="UP000187608">
    <property type="component" value="Unassembled WGS sequence"/>
</dbReference>
<dbReference type="SMART" id="SM00388">
    <property type="entry name" value="HisKA"/>
    <property type="match status" value="1"/>
</dbReference>
<reference evidence="19" key="1">
    <citation type="submission" date="2017-01" db="EMBL/GenBank/DDBJ databases">
        <authorList>
            <person name="Varghese N."/>
            <person name="Submissions S."/>
        </authorList>
    </citation>
    <scope>NUCLEOTIDE SEQUENCE [LARGE SCALE GENOMIC DNA]</scope>
    <source>
        <strain evidence="19">DSM 23127</strain>
    </source>
</reference>
<dbReference type="SUPFAM" id="SSF47384">
    <property type="entry name" value="Homodimeric domain of signal transducing histidine kinase"/>
    <property type="match status" value="1"/>
</dbReference>
<dbReference type="SUPFAM" id="SSF158472">
    <property type="entry name" value="HAMP domain-like"/>
    <property type="match status" value="1"/>
</dbReference>
<dbReference type="Pfam" id="PF00672">
    <property type="entry name" value="HAMP"/>
    <property type="match status" value="1"/>
</dbReference>
<evidence type="ECO:0000256" key="10">
    <source>
        <dbReference type="ARBA" id="ARBA00022840"/>
    </source>
</evidence>
<keyword evidence="19" id="KW-1185">Reference proteome</keyword>
<proteinExistence type="predicted"/>
<evidence type="ECO:0000313" key="19">
    <source>
        <dbReference type="Proteomes" id="UP000187608"/>
    </source>
</evidence>
<dbReference type="SMART" id="SM00304">
    <property type="entry name" value="HAMP"/>
    <property type="match status" value="1"/>
</dbReference>
<evidence type="ECO:0000313" key="18">
    <source>
        <dbReference type="EMBL" id="SIS48074.1"/>
    </source>
</evidence>
<dbReference type="Pfam" id="PF02518">
    <property type="entry name" value="HATPase_c"/>
    <property type="match status" value="1"/>
</dbReference>
<dbReference type="CDD" id="cd00082">
    <property type="entry name" value="HisKA"/>
    <property type="match status" value="1"/>
</dbReference>
<dbReference type="CDD" id="cd06225">
    <property type="entry name" value="HAMP"/>
    <property type="match status" value="1"/>
</dbReference>
<dbReference type="InterPro" id="IPR003594">
    <property type="entry name" value="HATPase_dom"/>
</dbReference>
<keyword evidence="9 18" id="KW-0418">Kinase</keyword>
<dbReference type="RefSeq" id="WP_076558931.1">
    <property type="nucleotide sequence ID" value="NZ_FTOC01000005.1"/>
</dbReference>
<evidence type="ECO:0000259" key="16">
    <source>
        <dbReference type="PROSITE" id="PS50109"/>
    </source>
</evidence>
<dbReference type="InterPro" id="IPR036097">
    <property type="entry name" value="HisK_dim/P_sf"/>
</dbReference>
<protein>
    <recommendedName>
        <fullName evidence="3">histidine kinase</fullName>
        <ecNumber evidence="3">2.7.13.3</ecNumber>
    </recommendedName>
</protein>
<comment type="subcellular location">
    <subcellularLocation>
        <location evidence="2">Cell membrane</location>
        <topology evidence="2">Multi-pass membrane protein</topology>
    </subcellularLocation>
</comment>
<keyword evidence="12" id="KW-0902">Two-component regulatory system</keyword>
<dbReference type="OrthoDB" id="9813151at2"/>
<dbReference type="SUPFAM" id="SSF55874">
    <property type="entry name" value="ATPase domain of HSP90 chaperone/DNA topoisomerase II/histidine kinase"/>
    <property type="match status" value="1"/>
</dbReference>
<evidence type="ECO:0000256" key="14">
    <source>
        <dbReference type="SAM" id="Coils"/>
    </source>
</evidence>
<evidence type="ECO:0000256" key="2">
    <source>
        <dbReference type="ARBA" id="ARBA00004651"/>
    </source>
</evidence>
<evidence type="ECO:0000256" key="3">
    <source>
        <dbReference type="ARBA" id="ARBA00012438"/>
    </source>
</evidence>
<keyword evidence="14" id="KW-0175">Coiled coil</keyword>
<keyword evidence="5" id="KW-0597">Phosphoprotein</keyword>
<organism evidence="18 19">
    <name type="scientific">Salimicrobium flavidum</name>
    <dbReference type="NCBI Taxonomy" id="570947"/>
    <lineage>
        <taxon>Bacteria</taxon>
        <taxon>Bacillati</taxon>
        <taxon>Bacillota</taxon>
        <taxon>Bacilli</taxon>
        <taxon>Bacillales</taxon>
        <taxon>Bacillaceae</taxon>
        <taxon>Salimicrobium</taxon>
    </lineage>
</organism>
<evidence type="ECO:0000256" key="4">
    <source>
        <dbReference type="ARBA" id="ARBA00022475"/>
    </source>
</evidence>
<dbReference type="Gene3D" id="6.10.340.10">
    <property type="match status" value="1"/>
</dbReference>
<dbReference type="FunFam" id="1.10.287.130:FF:000001">
    <property type="entry name" value="Two-component sensor histidine kinase"/>
    <property type="match status" value="1"/>
</dbReference>
<dbReference type="AlphaFoldDB" id="A0A1N7JFQ0"/>
<keyword evidence="8" id="KW-0547">Nucleotide-binding</keyword>
<name>A0A1N7JFQ0_9BACI</name>
<dbReference type="GO" id="GO:0000155">
    <property type="term" value="F:phosphorelay sensor kinase activity"/>
    <property type="evidence" value="ECO:0007669"/>
    <property type="project" value="InterPro"/>
</dbReference>
<keyword evidence="6" id="KW-0808">Transferase</keyword>
<evidence type="ECO:0000259" key="17">
    <source>
        <dbReference type="PROSITE" id="PS50885"/>
    </source>
</evidence>
<dbReference type="InterPro" id="IPR005467">
    <property type="entry name" value="His_kinase_dom"/>
</dbReference>
<feature type="transmembrane region" description="Helical" evidence="15">
    <location>
        <begin position="162"/>
        <end position="184"/>
    </location>
</feature>
<dbReference type="InterPro" id="IPR050398">
    <property type="entry name" value="HssS/ArlS-like"/>
</dbReference>
<dbReference type="GO" id="GO:0005524">
    <property type="term" value="F:ATP binding"/>
    <property type="evidence" value="ECO:0007669"/>
    <property type="project" value="UniProtKB-KW"/>
</dbReference>
<dbReference type="EC" id="2.7.13.3" evidence="3"/>
<dbReference type="CDD" id="cd00075">
    <property type="entry name" value="HATPase"/>
    <property type="match status" value="1"/>
</dbReference>
<evidence type="ECO:0000256" key="9">
    <source>
        <dbReference type="ARBA" id="ARBA00022777"/>
    </source>
</evidence>
<feature type="domain" description="Histidine kinase" evidence="16">
    <location>
        <begin position="242"/>
        <end position="456"/>
    </location>
</feature>
<dbReference type="PRINTS" id="PR00344">
    <property type="entry name" value="BCTRLSENSOR"/>
</dbReference>
<dbReference type="PANTHER" id="PTHR45528">
    <property type="entry name" value="SENSOR HISTIDINE KINASE CPXA"/>
    <property type="match status" value="1"/>
</dbReference>
<dbReference type="InterPro" id="IPR003660">
    <property type="entry name" value="HAMP_dom"/>
</dbReference>
<keyword evidence="10" id="KW-0067">ATP-binding</keyword>
<keyword evidence="11 15" id="KW-1133">Transmembrane helix</keyword>
<feature type="domain" description="HAMP" evidence="17">
    <location>
        <begin position="182"/>
        <end position="234"/>
    </location>
</feature>
<dbReference type="PANTHER" id="PTHR45528:SF1">
    <property type="entry name" value="SENSOR HISTIDINE KINASE CPXA"/>
    <property type="match status" value="1"/>
</dbReference>
<comment type="catalytic activity">
    <reaction evidence="1">
        <text>ATP + protein L-histidine = ADP + protein N-phospho-L-histidine.</text>
        <dbReference type="EC" id="2.7.13.3"/>
    </reaction>
</comment>
<evidence type="ECO:0000256" key="7">
    <source>
        <dbReference type="ARBA" id="ARBA00022692"/>
    </source>
</evidence>
<sequence length="465" mass="52686">MRRKLSVKLGLLFFVLMLLIELSLFVILYTTISSHRVNEVMEGLLAKGAGHRDVLENNFDASTLHHVVLMETEASTDVIITDETGEIVDRSENEESFQTDIVESHTPEPETGDQILEENWGENPYVATVSPIIVDGAHRGDVYMFSPSMTIKNILAHLSEQFLWVMGMIAFVTLVLVFALSQIITRPLVRMQRVTEKLSEGKADVELDERHNDELGTLAVSINSLSDDLERLKKERNDFLSSVAHELRTPLTYVKGYADVASRKETSEEDREKYLAIIREEAEHLTTMVRQLFQLAKIEENTFTIEPSTVRLRPLFDEVKKQMAPSFKEDQHRLLVHIPEDLYVYADAMRLKQAFLNILHNALSYAGEHPEVQVEAMSRDDAVTIRISDNGPGVPEESLPRLFDRLYRVDKARSREEGGSGLGLAIVKEIIEMHEGSVRAFNDHGLTISITLPEEDADDTDSSRR</sequence>
<keyword evidence="7 15" id="KW-0812">Transmembrane</keyword>
<dbReference type="Gene3D" id="1.10.287.130">
    <property type="match status" value="1"/>
</dbReference>
<dbReference type="InterPro" id="IPR036890">
    <property type="entry name" value="HATPase_C_sf"/>
</dbReference>
<feature type="coiled-coil region" evidence="14">
    <location>
        <begin position="215"/>
        <end position="242"/>
    </location>
</feature>
<gene>
    <name evidence="18" type="ORF">SAMN05421687_105212</name>
</gene>
<dbReference type="GO" id="GO:0005886">
    <property type="term" value="C:plasma membrane"/>
    <property type="evidence" value="ECO:0007669"/>
    <property type="project" value="UniProtKB-SubCell"/>
</dbReference>
<evidence type="ECO:0000256" key="12">
    <source>
        <dbReference type="ARBA" id="ARBA00023012"/>
    </source>
</evidence>
<keyword evidence="4" id="KW-1003">Cell membrane</keyword>
<accession>A0A1N7JFQ0</accession>
<dbReference type="Pfam" id="PF00512">
    <property type="entry name" value="HisKA"/>
    <property type="match status" value="1"/>
</dbReference>
<dbReference type="EMBL" id="FTOC01000005">
    <property type="protein sequence ID" value="SIS48074.1"/>
    <property type="molecule type" value="Genomic_DNA"/>
</dbReference>
<dbReference type="PROSITE" id="PS50885">
    <property type="entry name" value="HAMP"/>
    <property type="match status" value="1"/>
</dbReference>
<evidence type="ECO:0000256" key="15">
    <source>
        <dbReference type="SAM" id="Phobius"/>
    </source>
</evidence>
<evidence type="ECO:0000256" key="6">
    <source>
        <dbReference type="ARBA" id="ARBA00022679"/>
    </source>
</evidence>
<feature type="transmembrane region" description="Helical" evidence="15">
    <location>
        <begin position="12"/>
        <end position="32"/>
    </location>
</feature>
<evidence type="ECO:0000256" key="1">
    <source>
        <dbReference type="ARBA" id="ARBA00000085"/>
    </source>
</evidence>
<dbReference type="STRING" id="570947.SAMN05421687_105212"/>
<evidence type="ECO:0000256" key="8">
    <source>
        <dbReference type="ARBA" id="ARBA00022741"/>
    </source>
</evidence>
<keyword evidence="13 15" id="KW-0472">Membrane</keyword>
<dbReference type="InterPro" id="IPR003661">
    <property type="entry name" value="HisK_dim/P_dom"/>
</dbReference>
<evidence type="ECO:0000256" key="5">
    <source>
        <dbReference type="ARBA" id="ARBA00022553"/>
    </source>
</evidence>
<dbReference type="PROSITE" id="PS50109">
    <property type="entry name" value="HIS_KIN"/>
    <property type="match status" value="1"/>
</dbReference>
<dbReference type="SMART" id="SM00387">
    <property type="entry name" value="HATPase_c"/>
    <property type="match status" value="1"/>
</dbReference>
<dbReference type="FunFam" id="3.30.565.10:FF:000006">
    <property type="entry name" value="Sensor histidine kinase WalK"/>
    <property type="match status" value="1"/>
</dbReference>